<dbReference type="RefSeq" id="WP_316513025.1">
    <property type="nucleotide sequence ID" value="NZ_OY726395.1"/>
</dbReference>
<dbReference type="SUPFAM" id="SSF46785">
    <property type="entry name" value="Winged helix' DNA-binding domain"/>
    <property type="match status" value="2"/>
</dbReference>
<dbReference type="InterPro" id="IPR036390">
    <property type="entry name" value="WH_DNA-bd_sf"/>
</dbReference>
<evidence type="ECO:0000256" key="1">
    <source>
        <dbReference type="ARBA" id="ARBA00023015"/>
    </source>
</evidence>
<feature type="domain" description="HTH hxlR-type" evidence="4">
    <location>
        <begin position="169"/>
        <end position="266"/>
    </location>
</feature>
<sequence>MSDLVKAAAPLSCSVFGATEAIGDAWSWLLLSEAIIDDTRRFDAFQSRLQIARSTLSARLSALCANGLMVQDGRDYTLTAAGADFFTCAMTAMAWGDRWCLDGAAAPTRVAHLGCRDQIRGELRCAACNEVVLARDVSFSRRPEALESAGAAARHRAPNLDLLQRPRRSSIAATLQVIGDRWSALIIRELFYGSMRFEDFLRHLGIASNILSQRLQRLVDHGIVGKHPYQTRPPRHEYRLTAKGLDLYPVPLSMLAWGDRWLASGQPPVRLAHLRCDAVLTPRLSCSECARPITRADVSFEHRD</sequence>
<dbReference type="Proteomes" id="UP001190466">
    <property type="component" value="Chromosome"/>
</dbReference>
<accession>A0ABN9P8W0</accession>
<dbReference type="Pfam" id="PF01638">
    <property type="entry name" value="HxlR"/>
    <property type="match status" value="2"/>
</dbReference>
<protein>
    <submittedName>
        <fullName evidence="5">Winged helix-turn-helix transcriptional regulator</fullName>
    </submittedName>
</protein>
<keyword evidence="3" id="KW-0804">Transcription</keyword>
<proteinExistence type="predicted"/>
<name>A0ABN9P8W0_9MYCO</name>
<evidence type="ECO:0000313" key="5">
    <source>
        <dbReference type="EMBL" id="CAJ1587252.1"/>
    </source>
</evidence>
<keyword evidence="2" id="KW-0238">DNA-binding</keyword>
<keyword evidence="1" id="KW-0805">Transcription regulation</keyword>
<evidence type="ECO:0000256" key="3">
    <source>
        <dbReference type="ARBA" id="ARBA00023163"/>
    </source>
</evidence>
<feature type="domain" description="HTH hxlR-type" evidence="4">
    <location>
        <begin position="13"/>
        <end position="104"/>
    </location>
</feature>
<dbReference type="PANTHER" id="PTHR33204">
    <property type="entry name" value="TRANSCRIPTIONAL REGULATOR, MARR FAMILY"/>
    <property type="match status" value="1"/>
</dbReference>
<evidence type="ECO:0000313" key="6">
    <source>
        <dbReference type="Proteomes" id="UP001190466"/>
    </source>
</evidence>
<keyword evidence="6" id="KW-1185">Reference proteome</keyword>
<dbReference type="InterPro" id="IPR036388">
    <property type="entry name" value="WH-like_DNA-bd_sf"/>
</dbReference>
<dbReference type="EMBL" id="OY726395">
    <property type="protein sequence ID" value="CAJ1587252.1"/>
    <property type="molecule type" value="Genomic_DNA"/>
</dbReference>
<reference evidence="5 6" key="1">
    <citation type="submission" date="2023-08" db="EMBL/GenBank/DDBJ databases">
        <authorList>
            <person name="Folkvardsen B D."/>
            <person name="Norman A."/>
        </authorList>
    </citation>
    <scope>NUCLEOTIDE SEQUENCE [LARGE SCALE GENOMIC DNA]</scope>
    <source>
        <strain evidence="5 6">Mu0050</strain>
    </source>
</reference>
<dbReference type="PROSITE" id="PS51118">
    <property type="entry name" value="HTH_HXLR"/>
    <property type="match status" value="2"/>
</dbReference>
<dbReference type="PANTHER" id="PTHR33204:SF18">
    <property type="entry name" value="TRANSCRIPTIONAL REGULATORY PROTEIN"/>
    <property type="match status" value="1"/>
</dbReference>
<evidence type="ECO:0000259" key="4">
    <source>
        <dbReference type="PROSITE" id="PS51118"/>
    </source>
</evidence>
<dbReference type="Gene3D" id="1.10.10.10">
    <property type="entry name" value="Winged helix-like DNA-binding domain superfamily/Winged helix DNA-binding domain"/>
    <property type="match status" value="2"/>
</dbReference>
<organism evidence="5 6">
    <name type="scientific">[Mycobacterium] wendilense</name>
    <dbReference type="NCBI Taxonomy" id="3064284"/>
    <lineage>
        <taxon>Bacteria</taxon>
        <taxon>Bacillati</taxon>
        <taxon>Actinomycetota</taxon>
        <taxon>Actinomycetes</taxon>
        <taxon>Mycobacteriales</taxon>
        <taxon>Mycobacteriaceae</taxon>
        <taxon>Mycolicibacter</taxon>
    </lineage>
</organism>
<evidence type="ECO:0000256" key="2">
    <source>
        <dbReference type="ARBA" id="ARBA00023125"/>
    </source>
</evidence>
<dbReference type="InterPro" id="IPR002577">
    <property type="entry name" value="HTH_HxlR"/>
</dbReference>
<gene>
    <name evidence="5" type="ORF">MU0050_004698</name>
</gene>